<name>A0A3D9FFX4_9SPHN</name>
<gene>
    <name evidence="2" type="ORF">DFR46_1706</name>
</gene>
<reference evidence="2 3" key="1">
    <citation type="submission" date="2018-07" db="EMBL/GenBank/DDBJ databases">
        <title>Genomic Encyclopedia of Type Strains, Phase IV (KMG-IV): sequencing the most valuable type-strain genomes for metagenomic binning, comparative biology and taxonomic classification.</title>
        <authorList>
            <person name="Goeker M."/>
        </authorList>
    </citation>
    <scope>NUCLEOTIDE SEQUENCE [LARGE SCALE GENOMIC DNA]</scope>
    <source>
        <strain evidence="2 3">DSM 26725</strain>
    </source>
</reference>
<evidence type="ECO:0000313" key="3">
    <source>
        <dbReference type="Proteomes" id="UP000256310"/>
    </source>
</evidence>
<sequence length="454" mass="50188">MHLQFLEIEREGDCRGAITYLVEQCPLNWREWNIRHMKQYSQLLTALFAMAAFASPLPAQEFNMLSLDEALRLSRENQPGLSAFDRTARAFEEAAVAAEQLPDFQLFGGVRNFPVTNGDAFSFNAERSTARFVGIGRRQTPGARRRADSARLLAEASAAETEREVFLRQIEREVLIAWTAVIEAQEQQAVLQNLIDQREARYFAAEANIPTGRSNAADAISARAEIAAIRAQIADALGAEAAGRAALSRWIGEAASRPLSGHLPVCRLQNRQLARTSIESHPLIELAQRRNSVADRATDVARGDRQPEWGWSVVYGNRAGGQSDLLGIELSIDLPFNRGRLQNRRVAQAGELAAASRARLEDRRRELLALLEQAMALFDAAEARLRTTAEETYPALRAAEQAQEARFEGGGGSLESVLIASDRTTRIALDLVEQRANVARASADLFFYTDECPS</sequence>
<dbReference type="Proteomes" id="UP000256310">
    <property type="component" value="Unassembled WGS sequence"/>
</dbReference>
<protein>
    <submittedName>
        <fullName evidence="2">Outer membrane protein TolC</fullName>
    </submittedName>
</protein>
<dbReference type="GO" id="GO:0015562">
    <property type="term" value="F:efflux transmembrane transporter activity"/>
    <property type="evidence" value="ECO:0007669"/>
    <property type="project" value="InterPro"/>
</dbReference>
<accession>A0A3D9FFX4</accession>
<evidence type="ECO:0000256" key="1">
    <source>
        <dbReference type="SAM" id="Coils"/>
    </source>
</evidence>
<dbReference type="PANTHER" id="PTHR30203:SF24">
    <property type="entry name" value="BLR4935 PROTEIN"/>
    <property type="match status" value="1"/>
</dbReference>
<feature type="coiled-coil region" evidence="1">
    <location>
        <begin position="357"/>
        <end position="391"/>
    </location>
</feature>
<dbReference type="Gene3D" id="1.20.1600.10">
    <property type="entry name" value="Outer membrane efflux proteins (OEP)"/>
    <property type="match status" value="1"/>
</dbReference>
<dbReference type="OrthoDB" id="7616531at2"/>
<organism evidence="2 3">
    <name type="scientific">Parasphingopyxis lamellibrachiae</name>
    <dbReference type="NCBI Taxonomy" id="680125"/>
    <lineage>
        <taxon>Bacteria</taxon>
        <taxon>Pseudomonadati</taxon>
        <taxon>Pseudomonadota</taxon>
        <taxon>Alphaproteobacteria</taxon>
        <taxon>Sphingomonadales</taxon>
        <taxon>Sphingomonadaceae</taxon>
        <taxon>Parasphingopyxis</taxon>
    </lineage>
</organism>
<keyword evidence="3" id="KW-1185">Reference proteome</keyword>
<dbReference type="EMBL" id="QRDP01000004">
    <property type="protein sequence ID" value="RED16679.1"/>
    <property type="molecule type" value="Genomic_DNA"/>
</dbReference>
<proteinExistence type="predicted"/>
<comment type="caution">
    <text evidence="2">The sequence shown here is derived from an EMBL/GenBank/DDBJ whole genome shotgun (WGS) entry which is preliminary data.</text>
</comment>
<dbReference type="PANTHER" id="PTHR30203">
    <property type="entry name" value="OUTER MEMBRANE CATION EFFLUX PROTEIN"/>
    <property type="match status" value="1"/>
</dbReference>
<keyword evidence="1" id="KW-0175">Coiled coil</keyword>
<dbReference type="AlphaFoldDB" id="A0A3D9FFX4"/>
<dbReference type="SUPFAM" id="SSF56954">
    <property type="entry name" value="Outer membrane efflux proteins (OEP)"/>
    <property type="match status" value="1"/>
</dbReference>
<dbReference type="InterPro" id="IPR010131">
    <property type="entry name" value="MdtP/NodT-like"/>
</dbReference>
<evidence type="ECO:0000313" key="2">
    <source>
        <dbReference type="EMBL" id="RED16679.1"/>
    </source>
</evidence>